<proteinExistence type="predicted"/>
<gene>
    <name evidence="1" type="ORF">pipiens_000286</name>
</gene>
<name>A0ABD1D8Z4_CULPP</name>
<dbReference type="Proteomes" id="UP001562425">
    <property type="component" value="Unassembled WGS sequence"/>
</dbReference>
<accession>A0ABD1D8Z4</accession>
<sequence length="11" mass="1196">MPSQLRPVGVL</sequence>
<evidence type="ECO:0000313" key="1">
    <source>
        <dbReference type="EMBL" id="KAL1396115.1"/>
    </source>
</evidence>
<organism evidence="1 2">
    <name type="scientific">Culex pipiens pipiens</name>
    <name type="common">Northern house mosquito</name>
    <dbReference type="NCBI Taxonomy" id="38569"/>
    <lineage>
        <taxon>Eukaryota</taxon>
        <taxon>Metazoa</taxon>
        <taxon>Ecdysozoa</taxon>
        <taxon>Arthropoda</taxon>
        <taxon>Hexapoda</taxon>
        <taxon>Insecta</taxon>
        <taxon>Pterygota</taxon>
        <taxon>Neoptera</taxon>
        <taxon>Endopterygota</taxon>
        <taxon>Diptera</taxon>
        <taxon>Nematocera</taxon>
        <taxon>Culicoidea</taxon>
        <taxon>Culicidae</taxon>
        <taxon>Culicinae</taxon>
        <taxon>Culicini</taxon>
        <taxon>Culex</taxon>
        <taxon>Culex</taxon>
    </lineage>
</organism>
<evidence type="ECO:0000313" key="2">
    <source>
        <dbReference type="Proteomes" id="UP001562425"/>
    </source>
</evidence>
<dbReference type="EMBL" id="JBEHCU010006830">
    <property type="protein sequence ID" value="KAL1396115.1"/>
    <property type="molecule type" value="Genomic_DNA"/>
</dbReference>
<reference evidence="1 2" key="1">
    <citation type="submission" date="2024-05" db="EMBL/GenBank/DDBJ databases">
        <title>Culex pipiens pipiens assembly and annotation.</title>
        <authorList>
            <person name="Alout H."/>
            <person name="Durand T."/>
        </authorList>
    </citation>
    <scope>NUCLEOTIDE SEQUENCE [LARGE SCALE GENOMIC DNA]</scope>
    <source>
        <strain evidence="1">HA-2024</strain>
        <tissue evidence="1">Whole body</tissue>
    </source>
</reference>
<comment type="caution">
    <text evidence="1">The sequence shown here is derived from an EMBL/GenBank/DDBJ whole genome shotgun (WGS) entry which is preliminary data.</text>
</comment>
<feature type="non-terminal residue" evidence="1">
    <location>
        <position position="11"/>
    </location>
</feature>
<protein>
    <submittedName>
        <fullName evidence="1">Uncharacterized protein</fullName>
    </submittedName>
</protein>
<keyword evidence="2" id="KW-1185">Reference proteome</keyword>